<dbReference type="SUPFAM" id="SSF53623">
    <property type="entry name" value="MurD-like peptide ligases, catalytic domain"/>
    <property type="match status" value="1"/>
</dbReference>
<dbReference type="RefSeq" id="WP_072904433.1">
    <property type="nucleotide sequence ID" value="NZ_FRAD01000028.1"/>
</dbReference>
<dbReference type="PROSITE" id="PS01011">
    <property type="entry name" value="FOLYLPOLYGLU_SYNT_1"/>
    <property type="match status" value="1"/>
</dbReference>
<evidence type="ECO:0000256" key="7">
    <source>
        <dbReference type="ARBA" id="ARBA00022840"/>
    </source>
</evidence>
<evidence type="ECO:0000259" key="13">
    <source>
        <dbReference type="Pfam" id="PF08245"/>
    </source>
</evidence>
<dbReference type="InterPro" id="IPR036565">
    <property type="entry name" value="Mur-like_cat_sf"/>
</dbReference>
<keyword evidence="4 11" id="KW-0436">Ligase</keyword>
<evidence type="ECO:0000256" key="3">
    <source>
        <dbReference type="ARBA" id="ARBA00013025"/>
    </source>
</evidence>
<dbReference type="GO" id="GO:0005737">
    <property type="term" value="C:cytoplasm"/>
    <property type="evidence" value="ECO:0007669"/>
    <property type="project" value="TreeGrafter"/>
</dbReference>
<protein>
    <recommendedName>
        <fullName evidence="3">tetrahydrofolate synthase</fullName>
        <ecNumber evidence="3">6.3.2.17</ecNumber>
    </recommendedName>
    <alternativeName>
        <fullName evidence="9">Tetrahydrofolylpolyglutamate synthase</fullName>
    </alternativeName>
</protein>
<dbReference type="OrthoDB" id="9809356at2"/>
<dbReference type="EC" id="6.3.2.17" evidence="3"/>
<dbReference type="InterPro" id="IPR001645">
    <property type="entry name" value="Folylpolyglutamate_synth"/>
</dbReference>
<feature type="domain" description="Mur ligase C-terminal" evidence="12">
    <location>
        <begin position="298"/>
        <end position="417"/>
    </location>
</feature>
<evidence type="ECO:0000256" key="8">
    <source>
        <dbReference type="ARBA" id="ARBA00022842"/>
    </source>
</evidence>
<dbReference type="GO" id="GO:0008841">
    <property type="term" value="F:dihydrofolate synthase activity"/>
    <property type="evidence" value="ECO:0007669"/>
    <property type="project" value="TreeGrafter"/>
</dbReference>
<dbReference type="Pfam" id="PF02875">
    <property type="entry name" value="Mur_ligase_C"/>
    <property type="match status" value="1"/>
</dbReference>
<evidence type="ECO:0000256" key="6">
    <source>
        <dbReference type="ARBA" id="ARBA00022741"/>
    </source>
</evidence>
<keyword evidence="6 11" id="KW-0547">Nucleotide-binding</keyword>
<dbReference type="GO" id="GO:0004326">
    <property type="term" value="F:tetrahydrofolylpolyglutamate synthase activity"/>
    <property type="evidence" value="ECO:0007669"/>
    <property type="project" value="UniProtKB-EC"/>
</dbReference>
<name>A0A1M6SGY5_9CLOT</name>
<keyword evidence="7 11" id="KW-0067">ATP-binding</keyword>
<comment type="catalytic activity">
    <reaction evidence="10">
        <text>(6S)-5,6,7,8-tetrahydrofolyl-(gamma-L-Glu)(n) + L-glutamate + ATP = (6S)-5,6,7,8-tetrahydrofolyl-(gamma-L-Glu)(n+1) + ADP + phosphate + H(+)</text>
        <dbReference type="Rhea" id="RHEA:10580"/>
        <dbReference type="Rhea" id="RHEA-COMP:14738"/>
        <dbReference type="Rhea" id="RHEA-COMP:14740"/>
        <dbReference type="ChEBI" id="CHEBI:15378"/>
        <dbReference type="ChEBI" id="CHEBI:29985"/>
        <dbReference type="ChEBI" id="CHEBI:30616"/>
        <dbReference type="ChEBI" id="CHEBI:43474"/>
        <dbReference type="ChEBI" id="CHEBI:141005"/>
        <dbReference type="ChEBI" id="CHEBI:456216"/>
        <dbReference type="EC" id="6.3.2.17"/>
    </reaction>
</comment>
<dbReference type="InterPro" id="IPR018109">
    <property type="entry name" value="Folylpolyglutamate_synth_CS"/>
</dbReference>
<dbReference type="FunFam" id="3.40.1190.10:FF:000011">
    <property type="entry name" value="Folylpolyglutamate synthase/dihydrofolate synthase"/>
    <property type="match status" value="1"/>
</dbReference>
<accession>A0A1M6SGY5</accession>
<evidence type="ECO:0000256" key="9">
    <source>
        <dbReference type="ARBA" id="ARBA00030592"/>
    </source>
</evidence>
<dbReference type="InterPro" id="IPR004101">
    <property type="entry name" value="Mur_ligase_C"/>
</dbReference>
<comment type="similarity">
    <text evidence="2 11">Belongs to the folylpolyglutamate synthase family.</text>
</comment>
<dbReference type="PIRSF" id="PIRSF001563">
    <property type="entry name" value="Folylpolyglu_synth"/>
    <property type="match status" value="1"/>
</dbReference>
<evidence type="ECO:0000256" key="1">
    <source>
        <dbReference type="ARBA" id="ARBA00001946"/>
    </source>
</evidence>
<feature type="domain" description="Mur ligase central" evidence="13">
    <location>
        <begin position="44"/>
        <end position="271"/>
    </location>
</feature>
<keyword evidence="5" id="KW-0479">Metal-binding</keyword>
<dbReference type="NCBIfam" id="TIGR01499">
    <property type="entry name" value="folC"/>
    <property type="match status" value="1"/>
</dbReference>
<dbReference type="InterPro" id="IPR036615">
    <property type="entry name" value="Mur_ligase_C_dom_sf"/>
</dbReference>
<reference evidence="14 15" key="1">
    <citation type="submission" date="2016-11" db="EMBL/GenBank/DDBJ databases">
        <authorList>
            <person name="Jaros S."/>
            <person name="Januszkiewicz K."/>
            <person name="Wedrychowicz H."/>
        </authorList>
    </citation>
    <scope>NUCLEOTIDE SEQUENCE [LARGE SCALE GENOMIC DNA]</scope>
    <source>
        <strain evidence="14 15">DSM 3090</strain>
    </source>
</reference>
<evidence type="ECO:0000256" key="10">
    <source>
        <dbReference type="ARBA" id="ARBA00047493"/>
    </source>
</evidence>
<dbReference type="GO" id="GO:0046872">
    <property type="term" value="F:metal ion binding"/>
    <property type="evidence" value="ECO:0007669"/>
    <property type="project" value="UniProtKB-KW"/>
</dbReference>
<evidence type="ECO:0000256" key="11">
    <source>
        <dbReference type="PIRNR" id="PIRNR001563"/>
    </source>
</evidence>
<dbReference type="SUPFAM" id="SSF53244">
    <property type="entry name" value="MurD-like peptide ligases, peptide-binding domain"/>
    <property type="match status" value="1"/>
</dbReference>
<dbReference type="Gene3D" id="3.90.190.20">
    <property type="entry name" value="Mur ligase, C-terminal domain"/>
    <property type="match status" value="1"/>
</dbReference>
<dbReference type="Gene3D" id="3.40.1190.10">
    <property type="entry name" value="Mur-like, catalytic domain"/>
    <property type="match status" value="1"/>
</dbReference>
<dbReference type="GO" id="GO:0005524">
    <property type="term" value="F:ATP binding"/>
    <property type="evidence" value="ECO:0007669"/>
    <property type="project" value="UniProtKB-KW"/>
</dbReference>
<dbReference type="Pfam" id="PF08245">
    <property type="entry name" value="Mur_ligase_M"/>
    <property type="match status" value="1"/>
</dbReference>
<keyword evidence="15" id="KW-1185">Reference proteome</keyword>
<evidence type="ECO:0000313" key="15">
    <source>
        <dbReference type="Proteomes" id="UP000183952"/>
    </source>
</evidence>
<dbReference type="EMBL" id="FRAD01000028">
    <property type="protein sequence ID" value="SHK43758.1"/>
    <property type="molecule type" value="Genomic_DNA"/>
</dbReference>
<keyword evidence="8" id="KW-0460">Magnesium</keyword>
<gene>
    <name evidence="14" type="ORF">SAMN02745248_02538</name>
</gene>
<dbReference type="PANTHER" id="PTHR11136">
    <property type="entry name" value="FOLYLPOLYGLUTAMATE SYNTHASE-RELATED"/>
    <property type="match status" value="1"/>
</dbReference>
<evidence type="ECO:0000259" key="12">
    <source>
        <dbReference type="Pfam" id="PF02875"/>
    </source>
</evidence>
<dbReference type="AlphaFoldDB" id="A0A1M6SGY5"/>
<dbReference type="STRING" id="1121331.SAMN02745248_02538"/>
<organism evidence="14 15">
    <name type="scientific">Hathewaya proteolytica DSM 3090</name>
    <dbReference type="NCBI Taxonomy" id="1121331"/>
    <lineage>
        <taxon>Bacteria</taxon>
        <taxon>Bacillati</taxon>
        <taxon>Bacillota</taxon>
        <taxon>Clostridia</taxon>
        <taxon>Eubacteriales</taxon>
        <taxon>Clostridiaceae</taxon>
        <taxon>Hathewaya</taxon>
    </lineage>
</organism>
<dbReference type="InterPro" id="IPR013221">
    <property type="entry name" value="Mur_ligase_cen"/>
</dbReference>
<evidence type="ECO:0000256" key="2">
    <source>
        <dbReference type="ARBA" id="ARBA00008276"/>
    </source>
</evidence>
<dbReference type="PANTHER" id="PTHR11136:SF0">
    <property type="entry name" value="DIHYDROFOLATE SYNTHETASE-RELATED"/>
    <property type="match status" value="1"/>
</dbReference>
<comment type="cofactor">
    <cofactor evidence="1">
        <name>Mg(2+)</name>
        <dbReference type="ChEBI" id="CHEBI:18420"/>
    </cofactor>
</comment>
<evidence type="ECO:0000256" key="4">
    <source>
        <dbReference type="ARBA" id="ARBA00022598"/>
    </source>
</evidence>
<evidence type="ECO:0000313" key="14">
    <source>
        <dbReference type="EMBL" id="SHK43758.1"/>
    </source>
</evidence>
<evidence type="ECO:0000256" key="5">
    <source>
        <dbReference type="ARBA" id="ARBA00022723"/>
    </source>
</evidence>
<dbReference type="Proteomes" id="UP000183952">
    <property type="component" value="Unassembled WGS sequence"/>
</dbReference>
<sequence length="431" mass="48786">MKYDEAMEYLDSVHMFGVKIGLERITRLLKLLGNPQDDLKFIHIAGTNGKGSVTAMVSNILFKAGYKVGMFTSPYIEFFEERIQINNECIPRNTVAQIIEQLKPCIEKLAEEGYEPVTYFEVVTCMCLIYFKREKVDFAVMEVGMGGRMDPTNIINPLVSVITSISYDHMQYLGDTLCKIAFEKAGIIKEKTPVVIYPQETEVYDVIRRVCSDKEAPSVFVKKEDVDFIGVVSDNEVRQQLLIKTSNNKYEVQLNLLGTHQLLNCAVAVNVIELLQSMGCCITEKHIKLGLETVFWKGRLEILKKSPLIVIDGAHNIDAMVRLKESVIKYFKFRSLYLILGIVKDKEVEKMVSIITPMAKKVIAVSPHSDRATMAEELCDVIKPYKGNSIAVSDYKEAYKIAISEADEDDMILICGSLYMIGDMRSIILKY</sequence>
<dbReference type="PROSITE" id="PS01012">
    <property type="entry name" value="FOLYLPOLYGLU_SYNT_2"/>
    <property type="match status" value="1"/>
</dbReference>
<proteinExistence type="inferred from homology"/>